<evidence type="ECO:0000256" key="1">
    <source>
        <dbReference type="ARBA" id="ARBA00006328"/>
    </source>
</evidence>
<proteinExistence type="inferred from homology"/>
<name>A0A9W8CTG1_9FUNG</name>
<reference evidence="4" key="1">
    <citation type="submission" date="2022-07" db="EMBL/GenBank/DDBJ databases">
        <title>Phylogenomic reconstructions and comparative analyses of Kickxellomycotina fungi.</title>
        <authorList>
            <person name="Reynolds N.K."/>
            <person name="Stajich J.E."/>
            <person name="Barry K."/>
            <person name="Grigoriev I.V."/>
            <person name="Crous P."/>
            <person name="Smith M.E."/>
        </authorList>
    </citation>
    <scope>NUCLEOTIDE SEQUENCE</scope>
    <source>
        <strain evidence="4">NBRC 32514</strain>
    </source>
</reference>
<dbReference type="Gene3D" id="3.90.25.10">
    <property type="entry name" value="UDP-galactose 4-epimerase, domain 1"/>
    <property type="match status" value="1"/>
</dbReference>
<feature type="domain" description="NmrA-like" evidence="3">
    <location>
        <begin position="3"/>
        <end position="282"/>
    </location>
</feature>
<protein>
    <recommendedName>
        <fullName evidence="3">NmrA-like domain-containing protein</fullName>
    </recommendedName>
</protein>
<dbReference type="Gene3D" id="3.40.50.720">
    <property type="entry name" value="NAD(P)-binding Rossmann-like Domain"/>
    <property type="match status" value="1"/>
</dbReference>
<evidence type="ECO:0000259" key="3">
    <source>
        <dbReference type="Pfam" id="PF05368"/>
    </source>
</evidence>
<dbReference type="GO" id="GO:0005634">
    <property type="term" value="C:nucleus"/>
    <property type="evidence" value="ECO:0007669"/>
    <property type="project" value="TreeGrafter"/>
</dbReference>
<sequence>MVELVAVIGATGAQGKSVVKVLSKHPDKYRVRGITRNTSSSRVQELRKLYPAVEWVAADLDDYLSLISAFEGVHILFGNTTYLEPAILEKVDAGDFNAQFRQGSNMVDAAVAQGVKHLVYSSVVSASEVSKGKYTNAYDTEGKDKIKRYIKQSPINSYFVYAGFYFQNFLRAGVRFTNRIVFMYPLPPDSKQLFVDIEEDLGNTVELILSDREKYKGKSLAAGEGMYSGNEIAEAFTSITGICAEFRFSYIPGLDRPDINSMFDFFAEFDGFTGVDTTEAKQHAHKPFTNLYQFWAKNRDYMP</sequence>
<dbReference type="PANTHER" id="PTHR42748:SF11">
    <property type="entry name" value="NMRA-LIKE DOMAIN-CONTAINING PROTEIN"/>
    <property type="match status" value="1"/>
</dbReference>
<dbReference type="Pfam" id="PF05368">
    <property type="entry name" value="NmrA"/>
    <property type="match status" value="1"/>
</dbReference>
<accession>A0A9W8CTG1</accession>
<organism evidence="4 5">
    <name type="scientific">Coemansia erecta</name>
    <dbReference type="NCBI Taxonomy" id="147472"/>
    <lineage>
        <taxon>Eukaryota</taxon>
        <taxon>Fungi</taxon>
        <taxon>Fungi incertae sedis</taxon>
        <taxon>Zoopagomycota</taxon>
        <taxon>Kickxellomycotina</taxon>
        <taxon>Kickxellomycetes</taxon>
        <taxon>Kickxellales</taxon>
        <taxon>Kickxellaceae</taxon>
        <taxon>Coemansia</taxon>
    </lineage>
</organism>
<evidence type="ECO:0000256" key="2">
    <source>
        <dbReference type="ARBA" id="ARBA00022857"/>
    </source>
</evidence>
<dbReference type="InterPro" id="IPR051164">
    <property type="entry name" value="NmrA-like_oxidored"/>
</dbReference>
<dbReference type="InterPro" id="IPR036291">
    <property type="entry name" value="NAD(P)-bd_dom_sf"/>
</dbReference>
<dbReference type="OrthoDB" id="3358371at2759"/>
<comment type="caution">
    <text evidence="4">The sequence shown here is derived from an EMBL/GenBank/DDBJ whole genome shotgun (WGS) entry which is preliminary data.</text>
</comment>
<comment type="similarity">
    <text evidence="1">Belongs to the NmrA-type oxidoreductase family.</text>
</comment>
<gene>
    <name evidence="4" type="ORF">LPJ53_002024</name>
</gene>
<keyword evidence="2" id="KW-0521">NADP</keyword>
<dbReference type="AlphaFoldDB" id="A0A9W8CTG1"/>
<dbReference type="EMBL" id="JANBOJ010000058">
    <property type="protein sequence ID" value="KAJ1723641.1"/>
    <property type="molecule type" value="Genomic_DNA"/>
</dbReference>
<keyword evidence="5" id="KW-1185">Reference proteome</keyword>
<dbReference type="InterPro" id="IPR008030">
    <property type="entry name" value="NmrA-like"/>
</dbReference>
<dbReference type="Proteomes" id="UP001149813">
    <property type="component" value="Unassembled WGS sequence"/>
</dbReference>
<evidence type="ECO:0000313" key="5">
    <source>
        <dbReference type="Proteomes" id="UP001149813"/>
    </source>
</evidence>
<evidence type="ECO:0000313" key="4">
    <source>
        <dbReference type="EMBL" id="KAJ1723641.1"/>
    </source>
</evidence>
<dbReference type="SUPFAM" id="SSF51735">
    <property type="entry name" value="NAD(P)-binding Rossmann-fold domains"/>
    <property type="match status" value="1"/>
</dbReference>
<dbReference type="PANTHER" id="PTHR42748">
    <property type="entry name" value="NITROGEN METABOLITE REPRESSION PROTEIN NMRA FAMILY MEMBER"/>
    <property type="match status" value="1"/>
</dbReference>